<organism evidence="1 2">
    <name type="scientific">Trema orientale</name>
    <name type="common">Charcoal tree</name>
    <name type="synonym">Celtis orientalis</name>
    <dbReference type="NCBI Taxonomy" id="63057"/>
    <lineage>
        <taxon>Eukaryota</taxon>
        <taxon>Viridiplantae</taxon>
        <taxon>Streptophyta</taxon>
        <taxon>Embryophyta</taxon>
        <taxon>Tracheophyta</taxon>
        <taxon>Spermatophyta</taxon>
        <taxon>Magnoliopsida</taxon>
        <taxon>eudicotyledons</taxon>
        <taxon>Gunneridae</taxon>
        <taxon>Pentapetalae</taxon>
        <taxon>rosids</taxon>
        <taxon>fabids</taxon>
        <taxon>Rosales</taxon>
        <taxon>Cannabaceae</taxon>
        <taxon>Trema</taxon>
    </lineage>
</organism>
<dbReference type="InParanoid" id="A0A2P5EIX6"/>
<protein>
    <submittedName>
        <fullName evidence="1">Uncharacterized protein</fullName>
    </submittedName>
</protein>
<proteinExistence type="predicted"/>
<dbReference type="AlphaFoldDB" id="A0A2P5EIX6"/>
<keyword evidence="2" id="KW-1185">Reference proteome</keyword>
<accession>A0A2P5EIX6</accession>
<reference evidence="2" key="1">
    <citation type="submission" date="2016-06" db="EMBL/GenBank/DDBJ databases">
        <title>Parallel loss of symbiosis genes in relatives of nitrogen-fixing non-legume Parasponia.</title>
        <authorList>
            <person name="Van Velzen R."/>
            <person name="Holmer R."/>
            <person name="Bu F."/>
            <person name="Rutten L."/>
            <person name="Van Zeijl A."/>
            <person name="Liu W."/>
            <person name="Santuari L."/>
            <person name="Cao Q."/>
            <person name="Sharma T."/>
            <person name="Shen D."/>
            <person name="Roswanjaya Y."/>
            <person name="Wardhani T."/>
            <person name="Kalhor M.S."/>
            <person name="Jansen J."/>
            <person name="Van den Hoogen J."/>
            <person name="Gungor B."/>
            <person name="Hartog M."/>
            <person name="Hontelez J."/>
            <person name="Verver J."/>
            <person name="Yang W.-C."/>
            <person name="Schijlen E."/>
            <person name="Repin R."/>
            <person name="Schilthuizen M."/>
            <person name="Schranz E."/>
            <person name="Heidstra R."/>
            <person name="Miyata K."/>
            <person name="Fedorova E."/>
            <person name="Kohlen W."/>
            <person name="Bisseling T."/>
            <person name="Smit S."/>
            <person name="Geurts R."/>
        </authorList>
    </citation>
    <scope>NUCLEOTIDE SEQUENCE [LARGE SCALE GENOMIC DNA]</scope>
    <source>
        <strain evidence="2">cv. RG33-2</strain>
    </source>
</reference>
<evidence type="ECO:0000313" key="2">
    <source>
        <dbReference type="Proteomes" id="UP000237000"/>
    </source>
</evidence>
<feature type="non-terminal residue" evidence="1">
    <location>
        <position position="110"/>
    </location>
</feature>
<comment type="caution">
    <text evidence="1">The sequence shown here is derived from an EMBL/GenBank/DDBJ whole genome shotgun (WGS) entry which is preliminary data.</text>
</comment>
<gene>
    <name evidence="1" type="ORF">TorRG33x02_187550</name>
</gene>
<name>A0A2P5EIX6_TREOI</name>
<evidence type="ECO:0000313" key="1">
    <source>
        <dbReference type="EMBL" id="PON85475.1"/>
    </source>
</evidence>
<dbReference type="Proteomes" id="UP000237000">
    <property type="component" value="Unassembled WGS sequence"/>
</dbReference>
<sequence length="110" mass="11717">MQSRAKISLKNLMKCGDLLGSALTRVLNASALLSQLKIIWEGTTALPIRRHGAQVSGPAAMQCSLLGTMVPIFLDQWRCGLLLGTTAPGRAVDHLSLLADCYVAPDLVSD</sequence>
<dbReference type="EMBL" id="JXTC01000147">
    <property type="protein sequence ID" value="PON85475.1"/>
    <property type="molecule type" value="Genomic_DNA"/>
</dbReference>